<dbReference type="GO" id="GO:0006491">
    <property type="term" value="P:N-glycan processing"/>
    <property type="evidence" value="ECO:0007669"/>
    <property type="project" value="TreeGrafter"/>
</dbReference>
<reference evidence="11" key="1">
    <citation type="submission" date="2022-01" db="EMBL/GenBank/DDBJ databases">
        <authorList>
            <person name="Braso-Vives M."/>
        </authorList>
    </citation>
    <scope>NUCLEOTIDE SEQUENCE</scope>
</reference>
<keyword evidence="4" id="KW-0808">Transferase</keyword>
<dbReference type="PANTHER" id="PTHR11987:SF53">
    <property type="entry name" value="ALPHA-2,8-SIALYLTRANSFERASE 8F-LIKE"/>
    <property type="match status" value="1"/>
</dbReference>
<evidence type="ECO:0000256" key="8">
    <source>
        <dbReference type="ARBA" id="ARBA00023034"/>
    </source>
</evidence>
<keyword evidence="10" id="KW-0325">Glycoprotein</keyword>
<dbReference type="Gene3D" id="3.90.1480.20">
    <property type="entry name" value="Glycosyl transferase family 29"/>
    <property type="match status" value="1"/>
</dbReference>
<dbReference type="InterPro" id="IPR050943">
    <property type="entry name" value="Glycosyltr_29_Sialyltrsf"/>
</dbReference>
<keyword evidence="6" id="KW-0735">Signal-anchor</keyword>
<dbReference type="EMBL" id="OV696696">
    <property type="protein sequence ID" value="CAH1239367.1"/>
    <property type="molecule type" value="Genomic_DNA"/>
</dbReference>
<evidence type="ECO:0000256" key="4">
    <source>
        <dbReference type="ARBA" id="ARBA00022679"/>
    </source>
</evidence>
<evidence type="ECO:0000256" key="3">
    <source>
        <dbReference type="ARBA" id="ARBA00022676"/>
    </source>
</evidence>
<evidence type="ECO:0000256" key="2">
    <source>
        <dbReference type="ARBA" id="ARBA00006003"/>
    </source>
</evidence>
<organism evidence="11 12">
    <name type="scientific">Branchiostoma lanceolatum</name>
    <name type="common">Common lancelet</name>
    <name type="synonym">Amphioxus lanceolatum</name>
    <dbReference type="NCBI Taxonomy" id="7740"/>
    <lineage>
        <taxon>Eukaryota</taxon>
        <taxon>Metazoa</taxon>
        <taxon>Chordata</taxon>
        <taxon>Cephalochordata</taxon>
        <taxon>Leptocardii</taxon>
        <taxon>Amphioxiformes</taxon>
        <taxon>Branchiostomatidae</taxon>
        <taxon>Branchiostoma</taxon>
    </lineage>
</organism>
<dbReference type="GO" id="GO:0003828">
    <property type="term" value="F:alpha-N-acetylneuraminate alpha-2,8-sialyltransferase activity"/>
    <property type="evidence" value="ECO:0007669"/>
    <property type="project" value="TreeGrafter"/>
</dbReference>
<evidence type="ECO:0000313" key="11">
    <source>
        <dbReference type="EMBL" id="CAH1239367.1"/>
    </source>
</evidence>
<keyword evidence="9" id="KW-0472">Membrane</keyword>
<evidence type="ECO:0000313" key="12">
    <source>
        <dbReference type="Proteomes" id="UP000838412"/>
    </source>
</evidence>
<gene>
    <name evidence="11" type="primary">ST8SIA1</name>
    <name evidence="11" type="ORF">BLAG_LOCUS3696</name>
</gene>
<keyword evidence="3" id="KW-0328">Glycosyltransferase</keyword>
<keyword evidence="5" id="KW-0812">Transmembrane</keyword>
<protein>
    <submittedName>
        <fullName evidence="11">ST8SIA1 protein</fullName>
    </submittedName>
</protein>
<evidence type="ECO:0000256" key="7">
    <source>
        <dbReference type="ARBA" id="ARBA00022989"/>
    </source>
</evidence>
<dbReference type="PANTHER" id="PTHR11987">
    <property type="entry name" value="ALPHA-2,8-SIALYLTRANSFERASE"/>
    <property type="match status" value="1"/>
</dbReference>
<evidence type="ECO:0000256" key="9">
    <source>
        <dbReference type="ARBA" id="ARBA00023136"/>
    </source>
</evidence>
<evidence type="ECO:0000256" key="1">
    <source>
        <dbReference type="ARBA" id="ARBA00004323"/>
    </source>
</evidence>
<comment type="similarity">
    <text evidence="2">Belongs to the glycosyltransferase 29 family.</text>
</comment>
<sequence length="169" mass="19768">MAGGFGYFGDLVSSTRWVRTFKSYVLVYKYAGSSVLTFPFMIPGEHQRRLLDFQKILSDHNVPNKVFLNHPDHRRKTTDFWARKGLVERSLSSGFYVISAALSFCDRVRVYGFWPFDRDRRGRPLGYHYGVGPRDRGQDNPWHRMDREFYKLVELHAKGIIELVTKPCS</sequence>
<keyword evidence="7" id="KW-1133">Transmembrane helix</keyword>
<dbReference type="AlphaFoldDB" id="A0A8J9VYY1"/>
<proteinExistence type="inferred from homology"/>
<dbReference type="Pfam" id="PF00777">
    <property type="entry name" value="Glyco_transf_29"/>
    <property type="match status" value="1"/>
</dbReference>
<evidence type="ECO:0000256" key="6">
    <source>
        <dbReference type="ARBA" id="ARBA00022968"/>
    </source>
</evidence>
<comment type="subcellular location">
    <subcellularLocation>
        <location evidence="1">Golgi apparatus membrane</location>
        <topology evidence="1">Single-pass type II membrane protein</topology>
    </subcellularLocation>
</comment>
<accession>A0A8J9VYY1</accession>
<dbReference type="InterPro" id="IPR038578">
    <property type="entry name" value="GT29-like_sf"/>
</dbReference>
<dbReference type="Proteomes" id="UP000838412">
    <property type="component" value="Chromosome 11"/>
</dbReference>
<dbReference type="InterPro" id="IPR001675">
    <property type="entry name" value="Glyco_trans_29"/>
</dbReference>
<evidence type="ECO:0000256" key="5">
    <source>
        <dbReference type="ARBA" id="ARBA00022692"/>
    </source>
</evidence>
<keyword evidence="8" id="KW-0333">Golgi apparatus</keyword>
<dbReference type="OrthoDB" id="10264956at2759"/>
<keyword evidence="12" id="KW-1185">Reference proteome</keyword>
<name>A0A8J9VYY1_BRALA</name>
<evidence type="ECO:0000256" key="10">
    <source>
        <dbReference type="ARBA" id="ARBA00023180"/>
    </source>
</evidence>
<dbReference type="GO" id="GO:0000139">
    <property type="term" value="C:Golgi membrane"/>
    <property type="evidence" value="ECO:0007669"/>
    <property type="project" value="UniProtKB-SubCell"/>
</dbReference>
<dbReference type="GO" id="GO:0009311">
    <property type="term" value="P:oligosaccharide metabolic process"/>
    <property type="evidence" value="ECO:0007669"/>
    <property type="project" value="TreeGrafter"/>
</dbReference>